<feature type="region of interest" description="Disordered" evidence="2">
    <location>
        <begin position="973"/>
        <end position="1002"/>
    </location>
</feature>
<dbReference type="InterPro" id="IPR010599">
    <property type="entry name" value="CNK2/3_dom"/>
</dbReference>
<dbReference type="PANTHER" id="PTHR12844">
    <property type="entry name" value="CONNECTOR ENCHANCER OF KINASE SUPPRESSOR OF RAS"/>
    <property type="match status" value="1"/>
</dbReference>
<evidence type="ECO:0000259" key="4">
    <source>
        <dbReference type="PROSITE" id="PS50105"/>
    </source>
</evidence>
<dbReference type="PROSITE" id="PS50003">
    <property type="entry name" value="PH_DOMAIN"/>
    <property type="match status" value="1"/>
</dbReference>
<evidence type="ECO:0000259" key="5">
    <source>
        <dbReference type="PROSITE" id="PS50106"/>
    </source>
</evidence>
<dbReference type="InterPro" id="IPR036034">
    <property type="entry name" value="PDZ_sf"/>
</dbReference>
<dbReference type="EMBL" id="CAWUFR010000121">
    <property type="protein sequence ID" value="CAK6968596.1"/>
    <property type="molecule type" value="Genomic_DNA"/>
</dbReference>
<dbReference type="FunFam" id="2.30.42.10:FF:000060">
    <property type="entry name" value="Connector enhancer of kinase suppressor of Ras 2"/>
    <property type="match status" value="1"/>
</dbReference>
<feature type="domain" description="PH" evidence="3">
    <location>
        <begin position="535"/>
        <end position="634"/>
    </location>
</feature>
<dbReference type="Pfam" id="PF10534">
    <property type="entry name" value="CRIC_ras_sig"/>
    <property type="match status" value="1"/>
</dbReference>
<feature type="compositionally biased region" description="Pro residues" evidence="2">
    <location>
        <begin position="665"/>
        <end position="678"/>
    </location>
</feature>
<evidence type="ECO:0000259" key="6">
    <source>
        <dbReference type="PROSITE" id="PS51290"/>
    </source>
</evidence>
<dbReference type="Gene3D" id="2.30.42.10">
    <property type="match status" value="1"/>
</dbReference>
<dbReference type="PROSITE" id="PS50106">
    <property type="entry name" value="PDZ"/>
    <property type="match status" value="1"/>
</dbReference>
<sequence>MALVMEPVHQCHFSLTGTHAQKMHHCCLDDCLQQYVCVFERGGVCGERLLRISHAELEELGVSRIGHQELILEAVDLLCALNSGLETESVRTLAHKLGASAKNLQNFISGRRRSSQSESRSSRRLPNDLLTSVVDLITAAKSLLAWLDRSPFAAVADYSVTRNNVIQLCLELTTIVQQDCTVFETENKILHVCKTLSEVCEHIVCVSSDPLVSQSAHLELVHLTNIKTSEGLGMYIKSTYDGLHVITGTTEGSPADRCKKIHAGDEVIQVNHQTVVGWQLRNLVGSLRADKGVVSLTLKKRPQSTLSSAPALLKNMRWKPLALQPTRSPGSSSATPSGTPTKSTALQDLYIPPPPAEPYTPRDETGTLSGDEASRNHGGVSVAKRSESPNSFLDQESHRRDEEEPVYCTTPTYGRLRPISMPVDCNWVGDYEDPAKLNRESRREASLMRYVGLTSGEERTSSEDYSSHTARPGKRSNDTAKRAKRRSHHSQSPSHYVLQANQRDSPPRDPASIYHVRRSLASLSRRRVSCKALGRGDCEGWLWRKRDAKGYFSQKWKKYWFVLKDNCLYWYINEEDEKAEGFVSLPEFKIDRASECRKKYAFKACHPKVKSFYFAADGVDDMNRWLSRLNMAAVGYAERERIRQEQDYWSESEHEDDATSSPKQDSPPPPYDTYPRPPSMSAYLEGRTTRLSSTETSRSRSSQEDFLCGEPPTAAAEPQYHPGPLGGGTTHSGRKPGGSNSSDVQYRCDPVEYRSSPAGGSSETGSPGRSSSSQRRSWQDLIETPLTEAGLHYLQTGPLEDAVFAEPGPGGGTMMAGAVYTLPAQRNVPLPVAMQRLIPMATQGGKPRSFTLPRDSNLHTLLIPPAKEEQQTHNGGSEGASLGDLFRACEQGGVCPLGRASEARGQSEFRQSFLRRAADPQLNDRLHRLRILSSTLKDREGELALIDRLLANPQLSSAEFQEWKRAYQELFSQEPNTTSDSDSGPPLTPSLSHTHSYIETHV</sequence>
<dbReference type="GO" id="GO:0009966">
    <property type="term" value="P:regulation of signal transduction"/>
    <property type="evidence" value="ECO:0007669"/>
    <property type="project" value="InterPro"/>
</dbReference>
<dbReference type="Pfam" id="PF00595">
    <property type="entry name" value="PDZ"/>
    <property type="match status" value="1"/>
</dbReference>
<dbReference type="GO" id="GO:0016020">
    <property type="term" value="C:membrane"/>
    <property type="evidence" value="ECO:0007669"/>
    <property type="project" value="InterPro"/>
</dbReference>
<dbReference type="InterPro" id="IPR051566">
    <property type="entry name" value="CNKSR"/>
</dbReference>
<feature type="region of interest" description="Disordered" evidence="2">
    <location>
        <begin position="453"/>
        <end position="511"/>
    </location>
</feature>
<feature type="region of interest" description="Disordered" evidence="2">
    <location>
        <begin position="648"/>
        <end position="778"/>
    </location>
</feature>
<dbReference type="SUPFAM" id="SSF50729">
    <property type="entry name" value="PH domain-like"/>
    <property type="match status" value="1"/>
</dbReference>
<evidence type="ECO:0000256" key="1">
    <source>
        <dbReference type="ARBA" id="ARBA00009498"/>
    </source>
</evidence>
<dbReference type="Pfam" id="PF06663">
    <property type="entry name" value="CNK2_3_dom"/>
    <property type="match status" value="1"/>
</dbReference>
<dbReference type="Pfam" id="PF00169">
    <property type="entry name" value="PH"/>
    <property type="match status" value="1"/>
</dbReference>
<evidence type="ECO:0000256" key="2">
    <source>
        <dbReference type="SAM" id="MobiDB-lite"/>
    </source>
</evidence>
<keyword evidence="7" id="KW-0418">Kinase</keyword>
<proteinExistence type="inferred from homology"/>
<dbReference type="SMART" id="SM00233">
    <property type="entry name" value="PH"/>
    <property type="match status" value="1"/>
</dbReference>
<comment type="caution">
    <text evidence="7">The sequence shown here is derived from an EMBL/GenBank/DDBJ whole genome shotgun (WGS) entry which is preliminary data.</text>
</comment>
<dbReference type="Proteomes" id="UP001314229">
    <property type="component" value="Unassembled WGS sequence"/>
</dbReference>
<dbReference type="Gene3D" id="1.10.150.50">
    <property type="entry name" value="Transcription Factor, Ets-1"/>
    <property type="match status" value="1"/>
</dbReference>
<feature type="compositionally biased region" description="Polar residues" evidence="2">
    <location>
        <begin position="490"/>
        <end position="504"/>
    </location>
</feature>
<comment type="similarity">
    <text evidence="1">Belongs to the CNKSR family.</text>
</comment>
<dbReference type="GO" id="GO:0005737">
    <property type="term" value="C:cytoplasm"/>
    <property type="evidence" value="ECO:0007669"/>
    <property type="project" value="InterPro"/>
</dbReference>
<feature type="compositionally biased region" description="Basic and acidic residues" evidence="2">
    <location>
        <begin position="456"/>
        <end position="466"/>
    </location>
</feature>
<dbReference type="PROSITE" id="PS51290">
    <property type="entry name" value="CRIC"/>
    <property type="match status" value="1"/>
</dbReference>
<evidence type="ECO:0000313" key="8">
    <source>
        <dbReference type="Proteomes" id="UP001314229"/>
    </source>
</evidence>
<organism evidence="7 8">
    <name type="scientific">Scomber scombrus</name>
    <name type="common">Atlantic mackerel</name>
    <name type="synonym">Scomber vernalis</name>
    <dbReference type="NCBI Taxonomy" id="13677"/>
    <lineage>
        <taxon>Eukaryota</taxon>
        <taxon>Metazoa</taxon>
        <taxon>Chordata</taxon>
        <taxon>Craniata</taxon>
        <taxon>Vertebrata</taxon>
        <taxon>Euteleostomi</taxon>
        <taxon>Actinopterygii</taxon>
        <taxon>Neopterygii</taxon>
        <taxon>Teleostei</taxon>
        <taxon>Neoteleostei</taxon>
        <taxon>Acanthomorphata</taxon>
        <taxon>Pelagiaria</taxon>
        <taxon>Scombriformes</taxon>
        <taxon>Scombridae</taxon>
        <taxon>Scomber</taxon>
    </lineage>
</organism>
<dbReference type="PROSITE" id="PS50105">
    <property type="entry name" value="SAM_DOMAIN"/>
    <property type="match status" value="1"/>
</dbReference>
<feature type="compositionally biased region" description="Low complexity" evidence="2">
    <location>
        <begin position="325"/>
        <end position="345"/>
    </location>
</feature>
<keyword evidence="7" id="KW-0808">Transferase</keyword>
<dbReference type="SMART" id="SM00228">
    <property type="entry name" value="PDZ"/>
    <property type="match status" value="1"/>
</dbReference>
<protein>
    <submittedName>
        <fullName evidence="7">Connector enhancer of kinase suppressor of ras 2</fullName>
    </submittedName>
</protein>
<feature type="domain" description="PDZ" evidence="5">
    <location>
        <begin position="220"/>
        <end position="302"/>
    </location>
</feature>
<feature type="compositionally biased region" description="Low complexity" evidence="2">
    <location>
        <begin position="759"/>
        <end position="776"/>
    </location>
</feature>
<dbReference type="SUPFAM" id="SSF50156">
    <property type="entry name" value="PDZ domain-like"/>
    <property type="match status" value="1"/>
</dbReference>
<name>A0AAV1PEC3_SCOSC</name>
<dbReference type="PANTHER" id="PTHR12844:SF21">
    <property type="entry name" value="CONNECTOR ENHANCER OF KINASE SUPPRESSOR OF RAS 2"/>
    <property type="match status" value="1"/>
</dbReference>
<evidence type="ECO:0000259" key="3">
    <source>
        <dbReference type="PROSITE" id="PS50003"/>
    </source>
</evidence>
<feature type="compositionally biased region" description="Polar residues" evidence="2">
    <location>
        <begin position="973"/>
        <end position="982"/>
    </location>
</feature>
<dbReference type="Gene3D" id="2.30.29.30">
    <property type="entry name" value="Pleckstrin-homology domain (PH domain)/Phosphotyrosine-binding domain (PTB)"/>
    <property type="match status" value="1"/>
</dbReference>
<evidence type="ECO:0000313" key="7">
    <source>
        <dbReference type="EMBL" id="CAK6968596.1"/>
    </source>
</evidence>
<reference evidence="7 8" key="1">
    <citation type="submission" date="2024-01" db="EMBL/GenBank/DDBJ databases">
        <authorList>
            <person name="Alioto T."/>
            <person name="Alioto T."/>
            <person name="Gomez Garrido J."/>
        </authorList>
    </citation>
    <scope>NUCLEOTIDE SEQUENCE [LARGE SCALE GENOMIC DNA]</scope>
</reference>
<dbReference type="InterPro" id="IPR013761">
    <property type="entry name" value="SAM/pointed_sf"/>
</dbReference>
<gene>
    <name evidence="7" type="ORF">FSCOSCO3_A030407</name>
</gene>
<dbReference type="InterPro" id="IPR001849">
    <property type="entry name" value="PH_domain"/>
</dbReference>
<feature type="domain" description="CRIC" evidence="6">
    <location>
        <begin position="89"/>
        <end position="183"/>
    </location>
</feature>
<dbReference type="InterPro" id="IPR017874">
    <property type="entry name" value="CRIC_domain"/>
</dbReference>
<keyword evidence="8" id="KW-1185">Reference proteome</keyword>
<feature type="domain" description="SAM" evidence="4">
    <location>
        <begin position="32"/>
        <end position="81"/>
    </location>
</feature>
<dbReference type="Pfam" id="PF00536">
    <property type="entry name" value="SAM_1"/>
    <property type="match status" value="1"/>
</dbReference>
<dbReference type="SUPFAM" id="SSF47769">
    <property type="entry name" value="SAM/Pointed domain"/>
    <property type="match status" value="1"/>
</dbReference>
<dbReference type="GO" id="GO:0016301">
    <property type="term" value="F:kinase activity"/>
    <property type="evidence" value="ECO:0007669"/>
    <property type="project" value="UniProtKB-KW"/>
</dbReference>
<dbReference type="CDD" id="cd06748">
    <property type="entry name" value="PDZ_CNK1_2_3-like"/>
    <property type="match status" value="1"/>
</dbReference>
<dbReference type="AlphaFoldDB" id="A0AAV1PEC3"/>
<dbReference type="InterPro" id="IPR011993">
    <property type="entry name" value="PH-like_dom_sf"/>
</dbReference>
<dbReference type="InterPro" id="IPR001478">
    <property type="entry name" value="PDZ"/>
</dbReference>
<feature type="region of interest" description="Disordered" evidence="2">
    <location>
        <begin position="323"/>
        <end position="415"/>
    </location>
</feature>
<dbReference type="CDD" id="cd01260">
    <property type="entry name" value="PH_CNK_mammalian-like"/>
    <property type="match status" value="1"/>
</dbReference>
<accession>A0AAV1PEC3</accession>
<dbReference type="FunFam" id="2.30.29.30:FF:000092">
    <property type="entry name" value="Connector enhancer of kinase suppressor of Ras 2"/>
    <property type="match status" value="1"/>
</dbReference>
<dbReference type="InterPro" id="IPR001660">
    <property type="entry name" value="SAM"/>
</dbReference>
<feature type="compositionally biased region" description="Acidic residues" evidence="2">
    <location>
        <begin position="648"/>
        <end position="658"/>
    </location>
</feature>